<accession>A0A1H3PF77</accession>
<dbReference type="GO" id="GO:0000287">
    <property type="term" value="F:magnesium ion binding"/>
    <property type="evidence" value="ECO:0007669"/>
    <property type="project" value="InterPro"/>
</dbReference>
<feature type="binding site" evidence="3">
    <location>
        <position position="113"/>
    </location>
    <ligand>
        <name>Mg(2+)</name>
        <dbReference type="ChEBI" id="CHEBI:18420"/>
    </ligand>
</feature>
<proteinExistence type="predicted"/>
<feature type="domain" description="4'-phosphopantetheinyl transferase N-terminal" evidence="5">
    <location>
        <begin position="34"/>
        <end position="100"/>
    </location>
</feature>
<dbReference type="GO" id="GO:0009239">
    <property type="term" value="P:enterobactin biosynthetic process"/>
    <property type="evidence" value="ECO:0007669"/>
    <property type="project" value="InterPro"/>
</dbReference>
<dbReference type="OrthoDB" id="8210607at2"/>
<feature type="binding site" evidence="2">
    <location>
        <position position="167"/>
    </location>
    <ligand>
        <name>CoA</name>
        <dbReference type="ChEBI" id="CHEBI:57287"/>
    </ligand>
</feature>
<dbReference type="InterPro" id="IPR041354">
    <property type="entry name" value="4PPT_N"/>
</dbReference>
<gene>
    <name evidence="6" type="ORF">SAMN05421504_108185</name>
</gene>
<dbReference type="SUPFAM" id="SSF56214">
    <property type="entry name" value="4'-phosphopantetheinyl transferase"/>
    <property type="match status" value="1"/>
</dbReference>
<dbReference type="InterPro" id="IPR008278">
    <property type="entry name" value="4-PPantetheinyl_Trfase_dom"/>
</dbReference>
<sequence length="219" mass="23433">MLSESPAIGRLIPAAASAAEIWGEDPGIALHPAERVLVQDVGARRLRTFTTARTCARRALAALGHPPAPILRGPSGEPLWPNGIIGSITHCDGYSAAVVARAGTVPALGIDAEPHRPLTEGLLPMIATRAERDRLARLPDGMHWDRLVFCVKEAVYKAWFPLTGQWLDFHEADVTIDPAERTFTARLLVPGPRGITGFAGAFTVAGEVVIAAVRDIRFG</sequence>
<reference evidence="6 7" key="1">
    <citation type="submission" date="2016-10" db="EMBL/GenBank/DDBJ databases">
        <authorList>
            <person name="de Groot N.N."/>
        </authorList>
    </citation>
    <scope>NUCLEOTIDE SEQUENCE [LARGE SCALE GENOMIC DNA]</scope>
    <source>
        <strain evidence="6 7">CPCC 202699</strain>
    </source>
</reference>
<keyword evidence="3" id="KW-0479">Metal-binding</keyword>
<evidence type="ECO:0000313" key="7">
    <source>
        <dbReference type="Proteomes" id="UP000199515"/>
    </source>
</evidence>
<dbReference type="GO" id="GO:0008897">
    <property type="term" value="F:holo-[acyl-carrier-protein] synthase activity"/>
    <property type="evidence" value="ECO:0007669"/>
    <property type="project" value="InterPro"/>
</dbReference>
<feature type="domain" description="4'-phosphopantetheinyl transferase" evidence="4">
    <location>
        <begin position="108"/>
        <end position="183"/>
    </location>
</feature>
<evidence type="ECO:0000256" key="2">
    <source>
        <dbReference type="PIRSR" id="PIRSR603542-1"/>
    </source>
</evidence>
<dbReference type="AlphaFoldDB" id="A0A1H3PF77"/>
<feature type="binding site" evidence="3">
    <location>
        <position position="112"/>
    </location>
    <ligand>
        <name>Mg(2+)</name>
        <dbReference type="ChEBI" id="CHEBI:18420"/>
    </ligand>
</feature>
<keyword evidence="3" id="KW-0460">Magnesium</keyword>
<dbReference type="Proteomes" id="UP000199515">
    <property type="component" value="Unassembled WGS sequence"/>
</dbReference>
<dbReference type="PRINTS" id="PR01399">
    <property type="entry name" value="ENTSNTHTASED"/>
</dbReference>
<evidence type="ECO:0000259" key="5">
    <source>
        <dbReference type="Pfam" id="PF17837"/>
    </source>
</evidence>
<feature type="binding site" evidence="3">
    <location>
        <position position="111"/>
    </location>
    <ligand>
        <name>Mg(2+)</name>
        <dbReference type="ChEBI" id="CHEBI:18420"/>
    </ligand>
</feature>
<evidence type="ECO:0000256" key="1">
    <source>
        <dbReference type="ARBA" id="ARBA00022679"/>
    </source>
</evidence>
<dbReference type="GO" id="GO:0005886">
    <property type="term" value="C:plasma membrane"/>
    <property type="evidence" value="ECO:0007669"/>
    <property type="project" value="TreeGrafter"/>
</dbReference>
<dbReference type="Pfam" id="PF01648">
    <property type="entry name" value="ACPS"/>
    <property type="match status" value="1"/>
</dbReference>
<dbReference type="Pfam" id="PF17837">
    <property type="entry name" value="4PPT_N"/>
    <property type="match status" value="1"/>
</dbReference>
<dbReference type="EMBL" id="FNON01000008">
    <property type="protein sequence ID" value="SDY99717.1"/>
    <property type="molecule type" value="Genomic_DNA"/>
</dbReference>
<evidence type="ECO:0000256" key="3">
    <source>
        <dbReference type="PIRSR" id="PIRSR603542-2"/>
    </source>
</evidence>
<dbReference type="GO" id="GO:0009366">
    <property type="term" value="C:enterobactin synthetase complex"/>
    <property type="evidence" value="ECO:0007669"/>
    <property type="project" value="InterPro"/>
</dbReference>
<dbReference type="STRING" id="589385.SAMN05421504_108185"/>
<feature type="binding site" evidence="2">
    <location>
        <position position="157"/>
    </location>
    <ligand>
        <name>CoA</name>
        <dbReference type="ChEBI" id="CHEBI:57287"/>
    </ligand>
</feature>
<feature type="binding site" evidence="2">
    <location>
        <position position="153"/>
    </location>
    <ligand>
        <name>CoA</name>
        <dbReference type="ChEBI" id="CHEBI:57287"/>
    </ligand>
</feature>
<keyword evidence="1 6" id="KW-0808">Transferase</keyword>
<feature type="binding site" evidence="2">
    <location>
        <begin position="89"/>
        <end position="90"/>
    </location>
    <ligand>
        <name>CoA</name>
        <dbReference type="ChEBI" id="CHEBI:57287"/>
    </ligand>
</feature>
<organism evidence="6 7">
    <name type="scientific">Amycolatopsis xylanica</name>
    <dbReference type="NCBI Taxonomy" id="589385"/>
    <lineage>
        <taxon>Bacteria</taxon>
        <taxon>Bacillati</taxon>
        <taxon>Actinomycetota</taxon>
        <taxon>Actinomycetes</taxon>
        <taxon>Pseudonocardiales</taxon>
        <taxon>Pseudonocardiaceae</taxon>
        <taxon>Amycolatopsis</taxon>
    </lineage>
</organism>
<feature type="binding site" evidence="2">
    <location>
        <position position="45"/>
    </location>
    <ligand>
        <name>CoA</name>
        <dbReference type="ChEBI" id="CHEBI:57287"/>
    </ligand>
</feature>
<dbReference type="Gene3D" id="3.90.470.20">
    <property type="entry name" value="4'-phosphopantetheinyl transferase domain"/>
    <property type="match status" value="1"/>
</dbReference>
<dbReference type="InterPro" id="IPR003542">
    <property type="entry name" value="Enbac_synth_compD-like"/>
</dbReference>
<name>A0A1H3PF77_9PSEU</name>
<evidence type="ECO:0000259" key="4">
    <source>
        <dbReference type="Pfam" id="PF01648"/>
    </source>
</evidence>
<feature type="binding site" evidence="2">
    <location>
        <position position="53"/>
    </location>
    <ligand>
        <name>CoA</name>
        <dbReference type="ChEBI" id="CHEBI:57287"/>
    </ligand>
</feature>
<dbReference type="PANTHER" id="PTHR38096:SF1">
    <property type="entry name" value="ENTEROBACTIN SYNTHASE COMPONENT D"/>
    <property type="match status" value="1"/>
</dbReference>
<dbReference type="PANTHER" id="PTHR38096">
    <property type="entry name" value="ENTEROBACTIN SYNTHASE COMPONENT D"/>
    <property type="match status" value="1"/>
</dbReference>
<dbReference type="RefSeq" id="WP_091296039.1">
    <property type="nucleotide sequence ID" value="NZ_FNON01000008.1"/>
</dbReference>
<feature type="binding site" evidence="2">
    <location>
        <position position="111"/>
    </location>
    <ligand>
        <name>CoA</name>
        <dbReference type="ChEBI" id="CHEBI:57287"/>
    </ligand>
</feature>
<comment type="cofactor">
    <cofactor evidence="3">
        <name>Mg(2+)</name>
        <dbReference type="ChEBI" id="CHEBI:18420"/>
    </cofactor>
</comment>
<protein>
    <submittedName>
        <fullName evidence="6">4'-phosphopantetheinyl transferase EntD (Siderophore biosynthesis)</fullName>
    </submittedName>
</protein>
<evidence type="ECO:0000313" key="6">
    <source>
        <dbReference type="EMBL" id="SDY99717.1"/>
    </source>
</evidence>
<keyword evidence="7" id="KW-1185">Reference proteome</keyword>
<dbReference type="InterPro" id="IPR037143">
    <property type="entry name" value="4-PPantetheinyl_Trfase_dom_sf"/>
</dbReference>